<organism evidence="3 4">
    <name type="scientific">Triangularia setosa</name>
    <dbReference type="NCBI Taxonomy" id="2587417"/>
    <lineage>
        <taxon>Eukaryota</taxon>
        <taxon>Fungi</taxon>
        <taxon>Dikarya</taxon>
        <taxon>Ascomycota</taxon>
        <taxon>Pezizomycotina</taxon>
        <taxon>Sordariomycetes</taxon>
        <taxon>Sordariomycetidae</taxon>
        <taxon>Sordariales</taxon>
        <taxon>Podosporaceae</taxon>
        <taxon>Triangularia</taxon>
    </lineage>
</organism>
<dbReference type="InterPro" id="IPR050817">
    <property type="entry name" value="DjlA_DnaK_co-chaperone"/>
</dbReference>
<evidence type="ECO:0000313" key="3">
    <source>
        <dbReference type="EMBL" id="KAK4177834.1"/>
    </source>
</evidence>
<dbReference type="PANTHER" id="PTHR24074">
    <property type="entry name" value="CO-CHAPERONE PROTEIN DJLA"/>
    <property type="match status" value="1"/>
</dbReference>
<name>A0AAN7A921_9PEZI</name>
<dbReference type="Gene3D" id="1.10.287.110">
    <property type="entry name" value="DnaJ domain"/>
    <property type="match status" value="1"/>
</dbReference>
<keyword evidence="4" id="KW-1185">Reference proteome</keyword>
<gene>
    <name evidence="3" type="ORF">QBC36DRAFT_377345</name>
</gene>
<dbReference type="EMBL" id="MU866154">
    <property type="protein sequence ID" value="KAK4177834.1"/>
    <property type="molecule type" value="Genomic_DNA"/>
</dbReference>
<dbReference type="AlphaFoldDB" id="A0AAN7A921"/>
<dbReference type="SUPFAM" id="SSF46565">
    <property type="entry name" value="Chaperone J-domain"/>
    <property type="match status" value="1"/>
</dbReference>
<evidence type="ECO:0000313" key="4">
    <source>
        <dbReference type="Proteomes" id="UP001302321"/>
    </source>
</evidence>
<reference evidence="3" key="2">
    <citation type="submission" date="2023-05" db="EMBL/GenBank/DDBJ databases">
        <authorList>
            <consortium name="Lawrence Berkeley National Laboratory"/>
            <person name="Steindorff A."/>
            <person name="Hensen N."/>
            <person name="Bonometti L."/>
            <person name="Westerberg I."/>
            <person name="Brannstrom I.O."/>
            <person name="Guillou S."/>
            <person name="Cros-Aarteil S."/>
            <person name="Calhoun S."/>
            <person name="Haridas S."/>
            <person name="Kuo A."/>
            <person name="Mondo S."/>
            <person name="Pangilinan J."/>
            <person name="Riley R."/>
            <person name="Labutti K."/>
            <person name="Andreopoulos B."/>
            <person name="Lipzen A."/>
            <person name="Chen C."/>
            <person name="Yanf M."/>
            <person name="Daum C."/>
            <person name="Ng V."/>
            <person name="Clum A."/>
            <person name="Ohm R."/>
            <person name="Martin F."/>
            <person name="Silar P."/>
            <person name="Natvig D."/>
            <person name="Lalanne C."/>
            <person name="Gautier V."/>
            <person name="Ament-Velasquez S.L."/>
            <person name="Kruys A."/>
            <person name="Hutchinson M.I."/>
            <person name="Powell A.J."/>
            <person name="Barry K."/>
            <person name="Miller A.N."/>
            <person name="Grigoriev I.V."/>
            <person name="Debuchy R."/>
            <person name="Gladieux P."/>
            <person name="Thoren M.H."/>
            <person name="Johannesson H."/>
        </authorList>
    </citation>
    <scope>NUCLEOTIDE SEQUENCE</scope>
    <source>
        <strain evidence="3">CBS 892.96</strain>
    </source>
</reference>
<dbReference type="Pfam" id="PF00226">
    <property type="entry name" value="DnaJ"/>
    <property type="match status" value="1"/>
</dbReference>
<keyword evidence="1" id="KW-0175">Coiled coil</keyword>
<dbReference type="CDD" id="cd06257">
    <property type="entry name" value="DnaJ"/>
    <property type="match status" value="1"/>
</dbReference>
<sequence>MASLRRLALLWHPDKCPAPGVQAIQKLQEINNAHEVLSEDGARARYDEAAYGRLYKIESVGIKDHAKERGYDPRPDARREEEARKKKYQAWEREFEAQIEREEEAQRKKREAWQQEYKALIKEQDEV</sequence>
<dbReference type="InterPro" id="IPR001623">
    <property type="entry name" value="DnaJ_domain"/>
</dbReference>
<comment type="caution">
    <text evidence="3">The sequence shown here is derived from an EMBL/GenBank/DDBJ whole genome shotgun (WGS) entry which is preliminary data.</text>
</comment>
<reference evidence="3" key="1">
    <citation type="journal article" date="2023" name="Mol. Phylogenet. Evol.">
        <title>Genome-scale phylogeny and comparative genomics of the fungal order Sordariales.</title>
        <authorList>
            <person name="Hensen N."/>
            <person name="Bonometti L."/>
            <person name="Westerberg I."/>
            <person name="Brannstrom I.O."/>
            <person name="Guillou S."/>
            <person name="Cros-Aarteil S."/>
            <person name="Calhoun S."/>
            <person name="Haridas S."/>
            <person name="Kuo A."/>
            <person name="Mondo S."/>
            <person name="Pangilinan J."/>
            <person name="Riley R."/>
            <person name="LaButti K."/>
            <person name="Andreopoulos B."/>
            <person name="Lipzen A."/>
            <person name="Chen C."/>
            <person name="Yan M."/>
            <person name="Daum C."/>
            <person name="Ng V."/>
            <person name="Clum A."/>
            <person name="Steindorff A."/>
            <person name="Ohm R.A."/>
            <person name="Martin F."/>
            <person name="Silar P."/>
            <person name="Natvig D.O."/>
            <person name="Lalanne C."/>
            <person name="Gautier V."/>
            <person name="Ament-Velasquez S.L."/>
            <person name="Kruys A."/>
            <person name="Hutchinson M.I."/>
            <person name="Powell A.J."/>
            <person name="Barry K."/>
            <person name="Miller A.N."/>
            <person name="Grigoriev I.V."/>
            <person name="Debuchy R."/>
            <person name="Gladieux P."/>
            <person name="Hiltunen Thoren M."/>
            <person name="Johannesson H."/>
        </authorList>
    </citation>
    <scope>NUCLEOTIDE SEQUENCE</scope>
    <source>
        <strain evidence="3">CBS 892.96</strain>
    </source>
</reference>
<evidence type="ECO:0000256" key="1">
    <source>
        <dbReference type="SAM" id="Coils"/>
    </source>
</evidence>
<accession>A0AAN7A921</accession>
<dbReference type="InterPro" id="IPR036869">
    <property type="entry name" value="J_dom_sf"/>
</dbReference>
<feature type="coiled-coil region" evidence="1">
    <location>
        <begin position="88"/>
        <end position="123"/>
    </location>
</feature>
<dbReference type="Proteomes" id="UP001302321">
    <property type="component" value="Unassembled WGS sequence"/>
</dbReference>
<dbReference type="PROSITE" id="PS50076">
    <property type="entry name" value="DNAJ_2"/>
    <property type="match status" value="1"/>
</dbReference>
<proteinExistence type="predicted"/>
<protein>
    <recommendedName>
        <fullName evidence="2">J domain-containing protein</fullName>
    </recommendedName>
</protein>
<evidence type="ECO:0000259" key="2">
    <source>
        <dbReference type="PROSITE" id="PS50076"/>
    </source>
</evidence>
<feature type="domain" description="J" evidence="2">
    <location>
        <begin position="1"/>
        <end position="50"/>
    </location>
</feature>